<feature type="region of interest" description="Disordered" evidence="1">
    <location>
        <begin position="62"/>
        <end position="90"/>
    </location>
</feature>
<sequence length="233" mass="27344">MCAACCTFIHLLPTTLVRGYFAADPLKPFAASQLHHLTATMSDDEGQVETSGKTEAQIRMEEARKRNKERAEEEWREYEELRKEQREKEEEEIRELRERRVSYLIPCSAPFPQERRKKERQEEETRLAGIRAEEEAKRKADEEERQRKKRDEDQRKKEEREKKRAEFEAKSKTSNRPNFVINKKAGGAVSFPPYSQVATLRPRKTCTTCGGVYCPLIILLTRSRSNNTRYTQS</sequence>
<feature type="signal peptide" evidence="2">
    <location>
        <begin position="1"/>
        <end position="19"/>
    </location>
</feature>
<feature type="compositionally biased region" description="Basic and acidic residues" evidence="1">
    <location>
        <begin position="113"/>
        <end position="171"/>
    </location>
</feature>
<accession>A0ABD2PP81</accession>
<evidence type="ECO:0000313" key="3">
    <source>
        <dbReference type="EMBL" id="KAL3309305.1"/>
    </source>
</evidence>
<feature type="compositionally biased region" description="Basic and acidic residues" evidence="1">
    <location>
        <begin position="62"/>
        <end position="88"/>
    </location>
</feature>
<evidence type="ECO:0000256" key="1">
    <source>
        <dbReference type="SAM" id="MobiDB-lite"/>
    </source>
</evidence>
<comment type="caution">
    <text evidence="3">The sequence shown here is derived from an EMBL/GenBank/DDBJ whole genome shotgun (WGS) entry which is preliminary data.</text>
</comment>
<gene>
    <name evidence="3" type="primary">ACTL10</name>
    <name evidence="3" type="ORF">Ciccas_012149</name>
</gene>
<feature type="chain" id="PRO_5044825405" evidence="2">
    <location>
        <begin position="20"/>
        <end position="233"/>
    </location>
</feature>
<keyword evidence="2" id="KW-0732">Signal</keyword>
<organism evidence="3 4">
    <name type="scientific">Cichlidogyrus casuarinus</name>
    <dbReference type="NCBI Taxonomy" id="1844966"/>
    <lineage>
        <taxon>Eukaryota</taxon>
        <taxon>Metazoa</taxon>
        <taxon>Spiralia</taxon>
        <taxon>Lophotrochozoa</taxon>
        <taxon>Platyhelminthes</taxon>
        <taxon>Monogenea</taxon>
        <taxon>Monopisthocotylea</taxon>
        <taxon>Dactylogyridea</taxon>
        <taxon>Ancyrocephalidae</taxon>
        <taxon>Cichlidogyrus</taxon>
    </lineage>
</organism>
<dbReference type="AlphaFoldDB" id="A0ABD2PP81"/>
<feature type="region of interest" description="Disordered" evidence="1">
    <location>
        <begin position="111"/>
        <end position="179"/>
    </location>
</feature>
<dbReference type="Proteomes" id="UP001626550">
    <property type="component" value="Unassembled WGS sequence"/>
</dbReference>
<protein>
    <submittedName>
        <fullName evidence="3">Actin-like protein 10</fullName>
    </submittedName>
</protein>
<reference evidence="3 4" key="1">
    <citation type="submission" date="2024-11" db="EMBL/GenBank/DDBJ databases">
        <title>Adaptive evolution of stress response genes in parasites aligns with host niche diversity.</title>
        <authorList>
            <person name="Hahn C."/>
            <person name="Resl P."/>
        </authorList>
    </citation>
    <scope>NUCLEOTIDE SEQUENCE [LARGE SCALE GENOMIC DNA]</scope>
    <source>
        <strain evidence="3">EGGRZ-B1_66</strain>
        <tissue evidence="3">Body</tissue>
    </source>
</reference>
<evidence type="ECO:0000256" key="2">
    <source>
        <dbReference type="SAM" id="SignalP"/>
    </source>
</evidence>
<proteinExistence type="predicted"/>
<keyword evidence="4" id="KW-1185">Reference proteome</keyword>
<name>A0ABD2PP81_9PLAT</name>
<evidence type="ECO:0000313" key="4">
    <source>
        <dbReference type="Proteomes" id="UP001626550"/>
    </source>
</evidence>
<dbReference type="EMBL" id="JBJKFK010004062">
    <property type="protein sequence ID" value="KAL3309305.1"/>
    <property type="molecule type" value="Genomic_DNA"/>
</dbReference>